<comment type="caution">
    <text evidence="5">The sequence shown here is derived from an EMBL/GenBank/DDBJ whole genome shotgun (WGS) entry which is preliminary data.</text>
</comment>
<proteinExistence type="predicted"/>
<accession>A0A849I686</accession>
<keyword evidence="1" id="KW-0808">Transferase</keyword>
<organism evidence="5 6">
    <name type="scientific">Enterovirga aerilata</name>
    <dbReference type="NCBI Taxonomy" id="2730920"/>
    <lineage>
        <taxon>Bacteria</taxon>
        <taxon>Pseudomonadati</taxon>
        <taxon>Pseudomonadota</taxon>
        <taxon>Alphaproteobacteria</taxon>
        <taxon>Hyphomicrobiales</taxon>
        <taxon>Methylobacteriaceae</taxon>
        <taxon>Enterovirga</taxon>
    </lineage>
</organism>
<dbReference type="PANTHER" id="PTHR34069">
    <property type="entry name" value="3-OXOACYL-[ACYL-CARRIER-PROTEIN] SYNTHASE 3"/>
    <property type="match status" value="1"/>
</dbReference>
<dbReference type="SUPFAM" id="SSF53901">
    <property type="entry name" value="Thiolase-like"/>
    <property type="match status" value="2"/>
</dbReference>
<dbReference type="CDD" id="cd00827">
    <property type="entry name" value="init_cond_enzymes"/>
    <property type="match status" value="1"/>
</dbReference>
<feature type="domain" description="ChsH2 C-terminal OB-fold" evidence="3">
    <location>
        <begin position="402"/>
        <end position="456"/>
    </location>
</feature>
<dbReference type="Pfam" id="PF01796">
    <property type="entry name" value="OB_ChsH2_C"/>
    <property type="match status" value="1"/>
</dbReference>
<dbReference type="Pfam" id="PF08541">
    <property type="entry name" value="ACP_syn_III_C"/>
    <property type="match status" value="1"/>
</dbReference>
<evidence type="ECO:0000313" key="6">
    <source>
        <dbReference type="Proteomes" id="UP000564885"/>
    </source>
</evidence>
<dbReference type="InterPro" id="IPR012340">
    <property type="entry name" value="NA-bd_OB-fold"/>
</dbReference>
<dbReference type="GO" id="GO:0016746">
    <property type="term" value="F:acyltransferase activity"/>
    <property type="evidence" value="ECO:0007669"/>
    <property type="project" value="UniProtKB-KW"/>
</dbReference>
<dbReference type="InterPro" id="IPR016039">
    <property type="entry name" value="Thiolase-like"/>
</dbReference>
<dbReference type="Gene3D" id="3.40.47.10">
    <property type="match status" value="2"/>
</dbReference>
<dbReference type="InterPro" id="IPR002878">
    <property type="entry name" value="ChsH2_C"/>
</dbReference>
<dbReference type="PANTHER" id="PTHR34069:SF2">
    <property type="entry name" value="BETA-KETOACYL-[ACYL-CARRIER-PROTEIN] SYNTHASE III"/>
    <property type="match status" value="1"/>
</dbReference>
<keyword evidence="2" id="KW-0012">Acyltransferase</keyword>
<feature type="domain" description="Beta-ketoacyl-[acyl-carrier-protein] synthase III C-terminal" evidence="4">
    <location>
        <begin position="213"/>
        <end position="292"/>
    </location>
</feature>
<dbReference type="InterPro" id="IPR013747">
    <property type="entry name" value="ACP_syn_III_C"/>
</dbReference>
<keyword evidence="6" id="KW-1185">Reference proteome</keyword>
<dbReference type="RefSeq" id="WP_171217052.1">
    <property type="nucleotide sequence ID" value="NZ_JABEPP010000001.1"/>
</dbReference>
<evidence type="ECO:0000256" key="1">
    <source>
        <dbReference type="ARBA" id="ARBA00022679"/>
    </source>
</evidence>
<evidence type="ECO:0000259" key="4">
    <source>
        <dbReference type="Pfam" id="PF08541"/>
    </source>
</evidence>
<evidence type="ECO:0000313" key="5">
    <source>
        <dbReference type="EMBL" id="NNM71610.1"/>
    </source>
</evidence>
<reference evidence="5 6" key="1">
    <citation type="submission" date="2020-04" db="EMBL/GenBank/DDBJ databases">
        <title>Enterovirga sp. isolate from soil.</title>
        <authorList>
            <person name="Chea S."/>
            <person name="Kim D.-U."/>
        </authorList>
    </citation>
    <scope>NUCLEOTIDE SEQUENCE [LARGE SCALE GENOMIC DNA]</scope>
    <source>
        <strain evidence="5 6">DB1703</strain>
    </source>
</reference>
<dbReference type="AlphaFoldDB" id="A0A849I686"/>
<dbReference type="GO" id="GO:0044550">
    <property type="term" value="P:secondary metabolite biosynthetic process"/>
    <property type="evidence" value="ECO:0007669"/>
    <property type="project" value="TreeGrafter"/>
</dbReference>
<name>A0A849I686_9HYPH</name>
<gene>
    <name evidence="5" type="ORF">HJG44_04245</name>
</gene>
<dbReference type="EMBL" id="JABEPP010000001">
    <property type="protein sequence ID" value="NNM71610.1"/>
    <property type="molecule type" value="Genomic_DNA"/>
</dbReference>
<evidence type="ECO:0000256" key="2">
    <source>
        <dbReference type="ARBA" id="ARBA00023315"/>
    </source>
</evidence>
<dbReference type="SUPFAM" id="SSF50249">
    <property type="entry name" value="Nucleic acid-binding proteins"/>
    <property type="match status" value="1"/>
</dbReference>
<dbReference type="Proteomes" id="UP000564885">
    <property type="component" value="Unassembled WGS sequence"/>
</dbReference>
<protein>
    <submittedName>
        <fullName evidence="5">3-hydroxy-3-methylglutaryl CoA synthase</fullName>
    </submittedName>
</protein>
<sequence length="477" mass="51219">MVGIAAFGAYIPRLRLQRASIAAAHAWFNPALKGLAKGERSFASWDEDVVTMAVEAARDCLDGRDRAEIASLSLASTTAPFADRQNAGIVKEALNLDDAVSTFDLGGSQRAGVSGLIQAIRAAACGPVLCIASEKRATRPGSEGEMTSGDGAAALLVAPGEGVARHLGDHSVSADFVDHFRGEGEKFDYGWEARWIRDEGYARLVPKAVAGALAKAGLAAGDIDRFILPAPMRGVAEAMAKAAGIRPEAVADGLAATVGETGVAHPLLMLAHALEQAKAGERVLVAGFGSGCDVVIFERTAATAAPRLGVSGWLARRKADANYMKYLVFNGLIDIERGMRAEFDQKQPLTALWRNRKTVLGLVGGRCTKTGTIQFPKTDISVNPNDRSVGTQEDHPLADRLARILTYTADRLTYTLDPPAHYGMVEFEEGGRMNAEFCDVEPEDVEVGRLMRMMFRIKAIDEQRGFRRYFWKAAPAD</sequence>
<evidence type="ECO:0000259" key="3">
    <source>
        <dbReference type="Pfam" id="PF01796"/>
    </source>
</evidence>